<organism evidence="2 3">
    <name type="scientific">Rhodomicrobium udaipurense</name>
    <dbReference type="NCBI Taxonomy" id="1202716"/>
    <lineage>
        <taxon>Bacteria</taxon>
        <taxon>Pseudomonadati</taxon>
        <taxon>Pseudomonadota</taxon>
        <taxon>Alphaproteobacteria</taxon>
        <taxon>Hyphomicrobiales</taxon>
        <taxon>Hyphomicrobiaceae</taxon>
        <taxon>Rhodomicrobium</taxon>
    </lineage>
</organism>
<evidence type="ECO:0000313" key="2">
    <source>
        <dbReference type="EMBL" id="MBJ7543877.1"/>
    </source>
</evidence>
<gene>
    <name evidence="2" type="ORF">JDN41_09915</name>
</gene>
<reference evidence="2 3" key="1">
    <citation type="submission" date="2020-12" db="EMBL/GenBank/DDBJ databases">
        <title>Revised draft genomes of Rhodomicrobium vannielii ATCC 17100 and Rhodomicrobium udaipurense JA643.</title>
        <authorList>
            <person name="Conners E.M."/>
            <person name="Davenport E.J."/>
            <person name="Bose A."/>
        </authorList>
    </citation>
    <scope>NUCLEOTIDE SEQUENCE [LARGE SCALE GENOMIC DNA]</scope>
    <source>
        <strain evidence="2 3">JA643</strain>
    </source>
</reference>
<evidence type="ECO:0000256" key="1">
    <source>
        <dbReference type="SAM" id="MobiDB-lite"/>
    </source>
</evidence>
<protein>
    <submittedName>
        <fullName evidence="2">Uncharacterized protein</fullName>
    </submittedName>
</protein>
<dbReference type="Proteomes" id="UP000623250">
    <property type="component" value="Unassembled WGS sequence"/>
</dbReference>
<comment type="caution">
    <text evidence="2">The sequence shown here is derived from an EMBL/GenBank/DDBJ whole genome shotgun (WGS) entry which is preliminary data.</text>
</comment>
<dbReference type="AlphaFoldDB" id="A0A8I1GID1"/>
<feature type="region of interest" description="Disordered" evidence="1">
    <location>
        <begin position="27"/>
        <end position="49"/>
    </location>
</feature>
<proteinExistence type="predicted"/>
<dbReference type="RefSeq" id="WP_155955163.1">
    <property type="nucleotide sequence ID" value="NZ_JAEMUK010000019.1"/>
</dbReference>
<dbReference type="EMBL" id="JAEMUK010000019">
    <property type="protein sequence ID" value="MBJ7543877.1"/>
    <property type="molecule type" value="Genomic_DNA"/>
</dbReference>
<evidence type="ECO:0000313" key="3">
    <source>
        <dbReference type="Proteomes" id="UP000623250"/>
    </source>
</evidence>
<keyword evidence="3" id="KW-1185">Reference proteome</keyword>
<name>A0A8I1GID1_9HYPH</name>
<accession>A0A8I1GID1</accession>
<sequence length="49" mass="5132">MDELSATALGANVSALSTQAENMVKPVQRIGAPGKRNKSTATRDIAFIT</sequence>